<name>A0AAV4SCU0_CAEEX</name>
<accession>A0AAV4SCU0</accession>
<protein>
    <submittedName>
        <fullName evidence="1">Uncharacterized protein</fullName>
    </submittedName>
</protein>
<sequence length="116" mass="13217">MEENGIHCLHNFEQLPFIKIFLCTESKEKSAFISVSTTKMTFKVLSEMNLSRMVRVSCKGAGRPTARPESKIAGYPSSPLRKQVMMRHTCVLGRVLWLLERKCHASDVSSRIFRAL</sequence>
<dbReference type="AlphaFoldDB" id="A0AAV4SCU0"/>
<reference evidence="1 2" key="1">
    <citation type="submission" date="2021-06" db="EMBL/GenBank/DDBJ databases">
        <title>Caerostris extrusa draft genome.</title>
        <authorList>
            <person name="Kono N."/>
            <person name="Arakawa K."/>
        </authorList>
    </citation>
    <scope>NUCLEOTIDE SEQUENCE [LARGE SCALE GENOMIC DNA]</scope>
</reference>
<gene>
    <name evidence="1" type="ORF">CEXT_440011</name>
</gene>
<keyword evidence="2" id="KW-1185">Reference proteome</keyword>
<evidence type="ECO:0000313" key="1">
    <source>
        <dbReference type="EMBL" id="GIY30476.1"/>
    </source>
</evidence>
<dbReference type="EMBL" id="BPLR01009231">
    <property type="protein sequence ID" value="GIY30476.1"/>
    <property type="molecule type" value="Genomic_DNA"/>
</dbReference>
<evidence type="ECO:0000313" key="2">
    <source>
        <dbReference type="Proteomes" id="UP001054945"/>
    </source>
</evidence>
<comment type="caution">
    <text evidence="1">The sequence shown here is derived from an EMBL/GenBank/DDBJ whole genome shotgun (WGS) entry which is preliminary data.</text>
</comment>
<proteinExistence type="predicted"/>
<dbReference type="Proteomes" id="UP001054945">
    <property type="component" value="Unassembled WGS sequence"/>
</dbReference>
<organism evidence="1 2">
    <name type="scientific">Caerostris extrusa</name>
    <name type="common">Bark spider</name>
    <name type="synonym">Caerostris bankana</name>
    <dbReference type="NCBI Taxonomy" id="172846"/>
    <lineage>
        <taxon>Eukaryota</taxon>
        <taxon>Metazoa</taxon>
        <taxon>Ecdysozoa</taxon>
        <taxon>Arthropoda</taxon>
        <taxon>Chelicerata</taxon>
        <taxon>Arachnida</taxon>
        <taxon>Araneae</taxon>
        <taxon>Araneomorphae</taxon>
        <taxon>Entelegynae</taxon>
        <taxon>Araneoidea</taxon>
        <taxon>Araneidae</taxon>
        <taxon>Caerostris</taxon>
    </lineage>
</organism>